<organism evidence="1 2">
    <name type="scientific">Aspergillus ibericus CBS 121593</name>
    <dbReference type="NCBI Taxonomy" id="1448316"/>
    <lineage>
        <taxon>Eukaryota</taxon>
        <taxon>Fungi</taxon>
        <taxon>Dikarya</taxon>
        <taxon>Ascomycota</taxon>
        <taxon>Pezizomycotina</taxon>
        <taxon>Eurotiomycetes</taxon>
        <taxon>Eurotiomycetidae</taxon>
        <taxon>Eurotiales</taxon>
        <taxon>Aspergillaceae</taxon>
        <taxon>Aspergillus</taxon>
        <taxon>Aspergillus subgen. Circumdati</taxon>
    </lineage>
</organism>
<dbReference type="GeneID" id="37226208"/>
<dbReference type="Proteomes" id="UP000249402">
    <property type="component" value="Unassembled WGS sequence"/>
</dbReference>
<dbReference type="STRING" id="1448316.A0A395H4M6"/>
<evidence type="ECO:0008006" key="3">
    <source>
        <dbReference type="Google" id="ProtNLM"/>
    </source>
</evidence>
<proteinExistence type="predicted"/>
<gene>
    <name evidence="1" type="ORF">BO80DRAFT_443382</name>
</gene>
<dbReference type="RefSeq" id="XP_025576910.1">
    <property type="nucleotide sequence ID" value="XM_025721343.1"/>
</dbReference>
<protein>
    <recommendedName>
        <fullName evidence="3">Fungal-type protein kinase domain-containing protein</fullName>
    </recommendedName>
</protein>
<dbReference type="VEuPathDB" id="FungiDB:BO80DRAFT_443382"/>
<name>A0A395H4M6_9EURO</name>
<keyword evidence="2" id="KW-1185">Reference proteome</keyword>
<dbReference type="OrthoDB" id="4509624at2759"/>
<dbReference type="AlphaFoldDB" id="A0A395H4M6"/>
<reference evidence="1 2" key="1">
    <citation type="submission" date="2018-02" db="EMBL/GenBank/DDBJ databases">
        <title>The genomes of Aspergillus section Nigri reveals drivers in fungal speciation.</title>
        <authorList>
            <consortium name="DOE Joint Genome Institute"/>
            <person name="Vesth T.C."/>
            <person name="Nybo J."/>
            <person name="Theobald S."/>
            <person name="Brandl J."/>
            <person name="Frisvad J.C."/>
            <person name="Nielsen K.F."/>
            <person name="Lyhne E.K."/>
            <person name="Kogle M.E."/>
            <person name="Kuo A."/>
            <person name="Riley R."/>
            <person name="Clum A."/>
            <person name="Nolan M."/>
            <person name="Lipzen A."/>
            <person name="Salamov A."/>
            <person name="Henrissat B."/>
            <person name="Wiebenga A."/>
            <person name="De vries R.P."/>
            <person name="Grigoriev I.V."/>
            <person name="Mortensen U.H."/>
            <person name="Andersen M.R."/>
            <person name="Baker S.E."/>
        </authorList>
    </citation>
    <scope>NUCLEOTIDE SEQUENCE [LARGE SCALE GENOMIC DNA]</scope>
    <source>
        <strain evidence="1 2">CBS 121593</strain>
    </source>
</reference>
<accession>A0A395H4M6</accession>
<dbReference type="EMBL" id="KZ824430">
    <property type="protein sequence ID" value="RAL02583.1"/>
    <property type="molecule type" value="Genomic_DNA"/>
</dbReference>
<sequence>MSKPSYLSTAVTGVTNAVSLIHASALPSNLSNSAQTALEAVGLYRTGNASDLHCGDIKDIFGFDFVDVGNLWDDEQDGKPEGLTRELIDRATKWPRTIPARRLVSIILNELLKSVTEVHGMEKLRLSQTVRIRRMTLHGMSVREIHGLIDFSLWYGDMDKMETNFIVRLCDNVRASELLAYMGLLQRDQDRLQTKGRGSLYGLVTDGKQFHFYRLDLENEVRFLKLTWDGSVPQVTWILGVIFRIMESAGELSIPCI</sequence>
<evidence type="ECO:0000313" key="2">
    <source>
        <dbReference type="Proteomes" id="UP000249402"/>
    </source>
</evidence>
<evidence type="ECO:0000313" key="1">
    <source>
        <dbReference type="EMBL" id="RAL02583.1"/>
    </source>
</evidence>